<dbReference type="InterPro" id="IPR036736">
    <property type="entry name" value="ACP-like_sf"/>
</dbReference>
<evidence type="ECO:0000259" key="1">
    <source>
        <dbReference type="PROSITE" id="PS50075"/>
    </source>
</evidence>
<evidence type="ECO:0000313" key="3">
    <source>
        <dbReference type="Proteomes" id="UP000178449"/>
    </source>
</evidence>
<proteinExistence type="predicted"/>
<name>A0A1F6GG82_9PROT</name>
<gene>
    <name evidence="2" type="ORF">A2527_13230</name>
</gene>
<dbReference type="Pfam" id="PF00550">
    <property type="entry name" value="PP-binding"/>
    <property type="match status" value="1"/>
</dbReference>
<dbReference type="SUPFAM" id="SSF47336">
    <property type="entry name" value="ACP-like"/>
    <property type="match status" value="1"/>
</dbReference>
<dbReference type="STRING" id="1817772.A2527_13230"/>
<dbReference type="InterPro" id="IPR009081">
    <property type="entry name" value="PP-bd_ACP"/>
</dbReference>
<dbReference type="AlphaFoldDB" id="A0A1F6GG82"/>
<comment type="caution">
    <text evidence="2">The sequence shown here is derived from an EMBL/GenBank/DDBJ whole genome shotgun (WGS) entry which is preliminary data.</text>
</comment>
<dbReference type="PROSITE" id="PS50075">
    <property type="entry name" value="CARRIER"/>
    <property type="match status" value="1"/>
</dbReference>
<organism evidence="2 3">
    <name type="scientific">Candidatus Lambdaproteobacteria bacterium RIFOXYD2_FULL_50_16</name>
    <dbReference type="NCBI Taxonomy" id="1817772"/>
    <lineage>
        <taxon>Bacteria</taxon>
        <taxon>Pseudomonadati</taxon>
        <taxon>Pseudomonadota</taxon>
        <taxon>Candidatus Lambdaproteobacteria</taxon>
    </lineage>
</organism>
<evidence type="ECO:0000313" key="2">
    <source>
        <dbReference type="EMBL" id="OGG97121.1"/>
    </source>
</evidence>
<dbReference type="Gene3D" id="1.10.1200.10">
    <property type="entry name" value="ACP-like"/>
    <property type="match status" value="1"/>
</dbReference>
<dbReference type="EMBL" id="MFNE01000005">
    <property type="protein sequence ID" value="OGG97121.1"/>
    <property type="molecule type" value="Genomic_DNA"/>
</dbReference>
<dbReference type="Proteomes" id="UP000178449">
    <property type="component" value="Unassembled WGS sequence"/>
</dbReference>
<reference evidence="2 3" key="1">
    <citation type="journal article" date="2016" name="Nat. Commun.">
        <title>Thousands of microbial genomes shed light on interconnected biogeochemical processes in an aquifer system.</title>
        <authorList>
            <person name="Anantharaman K."/>
            <person name="Brown C.T."/>
            <person name="Hug L.A."/>
            <person name="Sharon I."/>
            <person name="Castelle C.J."/>
            <person name="Probst A.J."/>
            <person name="Thomas B.C."/>
            <person name="Singh A."/>
            <person name="Wilkins M.J."/>
            <person name="Karaoz U."/>
            <person name="Brodie E.L."/>
            <person name="Williams K.H."/>
            <person name="Hubbard S.S."/>
            <person name="Banfield J.F."/>
        </authorList>
    </citation>
    <scope>NUCLEOTIDE SEQUENCE [LARGE SCALE GENOMIC DNA]</scope>
</reference>
<protein>
    <submittedName>
        <fullName evidence="2">Acyl carrier protein</fullName>
    </submittedName>
</protein>
<feature type="domain" description="Carrier" evidence="1">
    <location>
        <begin position="5"/>
        <end position="87"/>
    </location>
</feature>
<dbReference type="NCBIfam" id="NF006617">
    <property type="entry name" value="PRK09184.1"/>
    <property type="match status" value="1"/>
</dbReference>
<sequence>MGVFNELESELKRLIVLTLELEDLTPEEINSEDPLFGDGLGLDTIDALELGLALQKTYGLRLAPNLAGTASPFYSVAKLAETVARHQTC</sequence>
<accession>A0A1F6GG82</accession>